<keyword evidence="4" id="KW-0496">Mitochondrion</keyword>
<evidence type="ECO:0000256" key="5">
    <source>
        <dbReference type="ARBA" id="ARBA00023274"/>
    </source>
</evidence>
<dbReference type="EMBL" id="CP119943">
    <property type="protein sequence ID" value="WFC98094.1"/>
    <property type="molecule type" value="Genomic_DNA"/>
</dbReference>
<comment type="similarity">
    <text evidence="2">Belongs to the mitochondrion-specific ribosomal protein mS33 family.</text>
</comment>
<sequence length="117" mass="13054">MSGAPAKSLATLHVLRSKIFETTYNPTNARNGGKYLRKSLVGPAMLRYYPPQLNLKTLREAVPAIGSLMLPEEKQRLQDVERKKMLGKGPPKKGESMFRQLTNAGEGRRATMKGKKK</sequence>
<dbReference type="GO" id="GO:0005840">
    <property type="term" value="C:ribosome"/>
    <property type="evidence" value="ECO:0007669"/>
    <property type="project" value="UniProtKB-KW"/>
</dbReference>
<comment type="subcellular location">
    <subcellularLocation>
        <location evidence="1">Mitochondrion</location>
    </subcellularLocation>
</comment>
<name>A0AAJ5YX67_9BASI</name>
<dbReference type="GO" id="GO:1990904">
    <property type="term" value="C:ribonucleoprotein complex"/>
    <property type="evidence" value="ECO:0007669"/>
    <property type="project" value="UniProtKB-KW"/>
</dbReference>
<feature type="region of interest" description="Disordered" evidence="7">
    <location>
        <begin position="85"/>
        <end position="117"/>
    </location>
</feature>
<accession>A0AAJ5YX67</accession>
<reference evidence="8 9" key="1">
    <citation type="submission" date="2023-03" db="EMBL/GenBank/DDBJ databases">
        <title>Mating type loci evolution in Malassezia.</title>
        <authorList>
            <person name="Coelho M.A."/>
        </authorList>
    </citation>
    <scope>NUCLEOTIDE SEQUENCE [LARGE SCALE GENOMIC DNA]</scope>
    <source>
        <strain evidence="8 9">CBS 9725</strain>
    </source>
</reference>
<evidence type="ECO:0000313" key="9">
    <source>
        <dbReference type="Proteomes" id="UP001219567"/>
    </source>
</evidence>
<dbReference type="GO" id="GO:0005739">
    <property type="term" value="C:mitochondrion"/>
    <property type="evidence" value="ECO:0007669"/>
    <property type="project" value="UniProtKB-SubCell"/>
</dbReference>
<gene>
    <name evidence="8" type="primary">RSM27</name>
    <name evidence="8" type="ORF">MYAM1_000816</name>
</gene>
<keyword evidence="9" id="KW-1185">Reference proteome</keyword>
<dbReference type="AlphaFoldDB" id="A0AAJ5YX67"/>
<evidence type="ECO:0000256" key="3">
    <source>
        <dbReference type="ARBA" id="ARBA00022980"/>
    </source>
</evidence>
<proteinExistence type="inferred from homology"/>
<evidence type="ECO:0000256" key="6">
    <source>
        <dbReference type="ARBA" id="ARBA00035132"/>
    </source>
</evidence>
<dbReference type="InterPro" id="IPR013219">
    <property type="entry name" value="Ribosomal_mS33"/>
</dbReference>
<evidence type="ECO:0000313" key="8">
    <source>
        <dbReference type="EMBL" id="WFC98094.1"/>
    </source>
</evidence>
<dbReference type="Proteomes" id="UP001219567">
    <property type="component" value="Chromosome 1"/>
</dbReference>
<protein>
    <recommendedName>
        <fullName evidence="6">Small ribosomal subunit protein mS33</fullName>
    </recommendedName>
</protein>
<dbReference type="Pfam" id="PF08293">
    <property type="entry name" value="MRP-S33"/>
    <property type="match status" value="1"/>
</dbReference>
<evidence type="ECO:0000256" key="2">
    <source>
        <dbReference type="ARBA" id="ARBA00008970"/>
    </source>
</evidence>
<dbReference type="PANTHER" id="PTHR13362">
    <property type="entry name" value="MITOCHONDRIAL RIBOSOMAL PROTEIN S33"/>
    <property type="match status" value="1"/>
</dbReference>
<evidence type="ECO:0000256" key="1">
    <source>
        <dbReference type="ARBA" id="ARBA00004173"/>
    </source>
</evidence>
<keyword evidence="5" id="KW-0687">Ribonucleoprotein</keyword>
<evidence type="ECO:0000256" key="4">
    <source>
        <dbReference type="ARBA" id="ARBA00023128"/>
    </source>
</evidence>
<organism evidence="8 9">
    <name type="scientific">Malassezia yamatoensis</name>
    <dbReference type="NCBI Taxonomy" id="253288"/>
    <lineage>
        <taxon>Eukaryota</taxon>
        <taxon>Fungi</taxon>
        <taxon>Dikarya</taxon>
        <taxon>Basidiomycota</taxon>
        <taxon>Ustilaginomycotina</taxon>
        <taxon>Malasseziomycetes</taxon>
        <taxon>Malasseziales</taxon>
        <taxon>Malasseziaceae</taxon>
        <taxon>Malassezia</taxon>
    </lineage>
</organism>
<dbReference type="PANTHER" id="PTHR13362:SF2">
    <property type="entry name" value="SMALL RIBOSOMAL SUBUNIT PROTEIN MS33"/>
    <property type="match status" value="1"/>
</dbReference>
<evidence type="ECO:0000256" key="7">
    <source>
        <dbReference type="SAM" id="MobiDB-lite"/>
    </source>
</evidence>
<keyword evidence="3 8" id="KW-0689">Ribosomal protein</keyword>